<proteinExistence type="predicted"/>
<evidence type="ECO:0000259" key="1">
    <source>
        <dbReference type="Pfam" id="PF00497"/>
    </source>
</evidence>
<evidence type="ECO:0000313" key="2">
    <source>
        <dbReference type="EMBL" id="SMC95706.1"/>
    </source>
</evidence>
<dbReference type="PANTHER" id="PTHR38834">
    <property type="entry name" value="PERIPLASMIC SUBSTRATE BINDING PROTEIN FAMILY 3"/>
    <property type="match status" value="1"/>
</dbReference>
<dbReference type="STRING" id="1121400.SAMN02746065_11723"/>
<dbReference type="Proteomes" id="UP000192418">
    <property type="component" value="Unassembled WGS sequence"/>
</dbReference>
<dbReference type="RefSeq" id="WP_170923850.1">
    <property type="nucleotide sequence ID" value="NZ_FWXY01000017.1"/>
</dbReference>
<dbReference type="Gene3D" id="3.40.190.10">
    <property type="entry name" value="Periplasmic binding protein-like II"/>
    <property type="match status" value="2"/>
</dbReference>
<protein>
    <submittedName>
        <fullName evidence="2">Amino acid ABC transporter substrate-binding protein, PAAT family</fullName>
    </submittedName>
</protein>
<evidence type="ECO:0000313" key="3">
    <source>
        <dbReference type="Proteomes" id="UP000192418"/>
    </source>
</evidence>
<accession>A0A1W2DFE1</accession>
<keyword evidence="3" id="KW-1185">Reference proteome</keyword>
<name>A0A1W2DFE1_9BACT</name>
<sequence>MTSRILVSVIISLFIAVHAFAGERQMNLLSLEWEPYSGSQMSKNGFVSSVIIQAYKKAGYKVDITFKPWKYALEIAKKGGADGVFPAYHVAEREASFIFSDEICKSPLGLCKRRKIIHPSPGGGVVKGGVNIEFMTDPRIDQVRALMDLKSYKFGVVKGYANTQEFDAANFLVKVQALSDEANIGQLLGDKVQLIVIDKYVARNIMIRKFPWFAGEVEFMHPALSLKGLYLAVSRNVKNPEEKIQAFNAGLQILKQDGVFATLMQQYGF</sequence>
<dbReference type="Pfam" id="PF00497">
    <property type="entry name" value="SBP_bac_3"/>
    <property type="match status" value="1"/>
</dbReference>
<dbReference type="AlphaFoldDB" id="A0A1W2DFE1"/>
<dbReference type="InterPro" id="IPR001638">
    <property type="entry name" value="Solute-binding_3/MltF_N"/>
</dbReference>
<dbReference type="PANTHER" id="PTHR38834:SF3">
    <property type="entry name" value="SOLUTE-BINDING PROTEIN FAMILY 3_N-TERMINAL DOMAIN-CONTAINING PROTEIN"/>
    <property type="match status" value="1"/>
</dbReference>
<dbReference type="SUPFAM" id="SSF53850">
    <property type="entry name" value="Periplasmic binding protein-like II"/>
    <property type="match status" value="1"/>
</dbReference>
<dbReference type="EMBL" id="FWXY01000017">
    <property type="protein sequence ID" value="SMC95706.1"/>
    <property type="molecule type" value="Genomic_DNA"/>
</dbReference>
<feature type="domain" description="Solute-binding protein family 3/N-terminal" evidence="1">
    <location>
        <begin position="41"/>
        <end position="267"/>
    </location>
</feature>
<reference evidence="2 3" key="1">
    <citation type="submission" date="2017-04" db="EMBL/GenBank/DDBJ databases">
        <authorList>
            <person name="Afonso C.L."/>
            <person name="Miller P.J."/>
            <person name="Scott M.A."/>
            <person name="Spackman E."/>
            <person name="Goraichik I."/>
            <person name="Dimitrov K.M."/>
            <person name="Suarez D.L."/>
            <person name="Swayne D.E."/>
        </authorList>
    </citation>
    <scope>NUCLEOTIDE SEQUENCE [LARGE SCALE GENOMIC DNA]</scope>
    <source>
        <strain evidence="2 3">DSM 3385</strain>
    </source>
</reference>
<gene>
    <name evidence="2" type="ORF">SAMN02746065_11723</name>
</gene>
<organism evidence="2 3">
    <name type="scientific">Desulfocicer vacuolatum DSM 3385</name>
    <dbReference type="NCBI Taxonomy" id="1121400"/>
    <lineage>
        <taxon>Bacteria</taxon>
        <taxon>Pseudomonadati</taxon>
        <taxon>Thermodesulfobacteriota</taxon>
        <taxon>Desulfobacteria</taxon>
        <taxon>Desulfobacterales</taxon>
        <taxon>Desulfobacteraceae</taxon>
        <taxon>Desulfocicer</taxon>
    </lineage>
</organism>